<evidence type="ECO:0000313" key="2">
    <source>
        <dbReference type="EMBL" id="QIA07210.1"/>
    </source>
</evidence>
<dbReference type="AlphaFoldDB" id="A0A6C0R9Z5"/>
<evidence type="ECO:0000313" key="3">
    <source>
        <dbReference type="Proteomes" id="UP000474630"/>
    </source>
</evidence>
<keyword evidence="3" id="KW-1185">Reference proteome</keyword>
<dbReference type="RefSeq" id="WP_163345137.1">
    <property type="nucleotide sequence ID" value="NZ_CP048409.1"/>
</dbReference>
<feature type="signal peptide" evidence="1">
    <location>
        <begin position="1"/>
        <end position="19"/>
    </location>
</feature>
<evidence type="ECO:0008006" key="4">
    <source>
        <dbReference type="Google" id="ProtNLM"/>
    </source>
</evidence>
<dbReference type="KEGG" id="drc:G0Q07_05490"/>
<accession>A0A6C0R9Z5</accession>
<reference evidence="2 3" key="1">
    <citation type="submission" date="2020-02" db="EMBL/GenBank/DDBJ databases">
        <title>Genome sequencing for Draconibacterium sp. strain M1.</title>
        <authorList>
            <person name="Park S.-J."/>
        </authorList>
    </citation>
    <scope>NUCLEOTIDE SEQUENCE [LARGE SCALE GENOMIC DNA]</scope>
    <source>
        <strain evidence="2 3">M1</strain>
    </source>
</reference>
<feature type="chain" id="PRO_5025481175" description="Outer membrane protein beta-barrel domain-containing protein" evidence="1">
    <location>
        <begin position="20"/>
        <end position="235"/>
    </location>
</feature>
<evidence type="ECO:0000256" key="1">
    <source>
        <dbReference type="SAM" id="SignalP"/>
    </source>
</evidence>
<dbReference type="Proteomes" id="UP000474630">
    <property type="component" value="Chromosome"/>
</dbReference>
<name>A0A6C0R9Z5_9BACT</name>
<keyword evidence="1" id="KW-0732">Signal</keyword>
<sequence length="235" mass="26452">MTRFLLSFLLCLVTFGLNAQENSFLNIGIGYPIIIGTNNIDYDYSINKGNSILFVEKEIKLLKKIPQLRLTPGLSSSVIKETFKSEGLGGGGKGNYKHRAMSTYLKFIYEINREPHVVSDYYFGIQVGYYINSKTTGSKSWWQVDYDSDHGHYSNHKEIDESGEDFFHSNYLGILAGIRPLGDTKSFIQPNIELAFYPSFATINSYYLNAEEKKSMLQISVSIGLGNKSGNISTE</sequence>
<gene>
    <name evidence="2" type="ORF">G0Q07_05490</name>
</gene>
<protein>
    <recommendedName>
        <fullName evidence="4">Outer membrane protein beta-barrel domain-containing protein</fullName>
    </recommendedName>
</protein>
<dbReference type="EMBL" id="CP048409">
    <property type="protein sequence ID" value="QIA07210.1"/>
    <property type="molecule type" value="Genomic_DNA"/>
</dbReference>
<proteinExistence type="predicted"/>
<organism evidence="2 3">
    <name type="scientific">Draconibacterium halophilum</name>
    <dbReference type="NCBI Taxonomy" id="2706887"/>
    <lineage>
        <taxon>Bacteria</taxon>
        <taxon>Pseudomonadati</taxon>
        <taxon>Bacteroidota</taxon>
        <taxon>Bacteroidia</taxon>
        <taxon>Marinilabiliales</taxon>
        <taxon>Prolixibacteraceae</taxon>
        <taxon>Draconibacterium</taxon>
    </lineage>
</organism>